<evidence type="ECO:0000313" key="2">
    <source>
        <dbReference type="EMBL" id="AMB94467.1"/>
    </source>
</evidence>
<dbReference type="InterPro" id="IPR002629">
    <property type="entry name" value="Met_Synth_C/arc"/>
</dbReference>
<dbReference type="PANTHER" id="PTHR43844">
    <property type="entry name" value="METHIONINE SYNTHASE"/>
    <property type="match status" value="1"/>
</dbReference>
<protein>
    <submittedName>
        <fullName evidence="3">5-methyltetrahydropteroyltriglutamate--homocysteine S-methyltransferase</fullName>
    </submittedName>
    <submittedName>
        <fullName evidence="2">5-methyltetrahydropteroyltriglutamate--homocysteine methyltransferase</fullName>
    </submittedName>
</protein>
<dbReference type="Pfam" id="PF01717">
    <property type="entry name" value="Meth_synt_2"/>
    <property type="match status" value="1"/>
</dbReference>
<reference evidence="4" key="2">
    <citation type="submission" date="2016-01" db="EMBL/GenBank/DDBJ databases">
        <title>Six Aerococcus type strain genome sequencing and assembly using PacBio and Illumina Hiseq.</title>
        <authorList>
            <person name="Carkaci D."/>
            <person name="Dargis R."/>
            <person name="Nielsen X.C."/>
            <person name="Skovgaard O."/>
            <person name="Fuursted K."/>
            <person name="Christensen J.J."/>
        </authorList>
    </citation>
    <scope>NUCLEOTIDE SEQUENCE [LARGE SCALE GENOMIC DNA]</scope>
    <source>
        <strain evidence="4">CCUG43001</strain>
    </source>
</reference>
<reference evidence="3 5" key="3">
    <citation type="submission" date="2017-12" db="EMBL/GenBank/DDBJ databases">
        <title>Phylogenetic diversity of female urinary microbiome.</title>
        <authorList>
            <person name="Thomas-White K."/>
            <person name="Wolfe A.J."/>
        </authorList>
    </citation>
    <scope>NUCLEOTIDE SEQUENCE [LARGE SCALE GENOMIC DNA]</scope>
    <source>
        <strain evidence="3 5">UMB0139</strain>
    </source>
</reference>
<keyword evidence="2" id="KW-0808">Transferase</keyword>
<dbReference type="Gene3D" id="3.20.20.210">
    <property type="match status" value="1"/>
</dbReference>
<gene>
    <name evidence="2" type="ORF">AWM72_06755</name>
    <name evidence="3" type="ORF">CYJ28_03005</name>
</gene>
<feature type="domain" description="Cobalamin-independent methionine synthase MetE C-terminal/archaeal" evidence="1">
    <location>
        <begin position="16"/>
        <end position="356"/>
    </location>
</feature>
<dbReference type="Proteomes" id="UP000234239">
    <property type="component" value="Unassembled WGS sequence"/>
</dbReference>
<dbReference type="GO" id="GO:0009086">
    <property type="term" value="P:methionine biosynthetic process"/>
    <property type="evidence" value="ECO:0007669"/>
    <property type="project" value="InterPro"/>
</dbReference>
<dbReference type="EMBL" id="PKGY01000001">
    <property type="protein sequence ID" value="PKZ23539.1"/>
    <property type="molecule type" value="Genomic_DNA"/>
</dbReference>
<dbReference type="PANTHER" id="PTHR43844:SF1">
    <property type="entry name" value="METHIONINE SYNTHASE"/>
    <property type="match status" value="1"/>
</dbReference>
<dbReference type="GO" id="GO:0003871">
    <property type="term" value="F:5-methyltetrahydropteroyltriglutamate-homocysteine S-methyltransferase activity"/>
    <property type="evidence" value="ECO:0007669"/>
    <property type="project" value="InterPro"/>
</dbReference>
<keyword evidence="2" id="KW-0489">Methyltransferase</keyword>
<dbReference type="GO" id="GO:0008270">
    <property type="term" value="F:zinc ion binding"/>
    <property type="evidence" value="ECO:0007669"/>
    <property type="project" value="InterPro"/>
</dbReference>
<sequence>MGEFTKRQQQPYRFDTVGSFLRPARLKEARKAYEAGEIDAQALRQVEDEEIIKLIQKQEEAGLQAVSDGEFRRSWWHYDFMWGLNGIEKRFIDEGGQFHDMKTRAETASLTSRELDGHKHPFVEDFKFVRDHKSADREVKQTVPAPAQLLQELLKPHNQETTQAFYGEDEHRELAQAIAKAYIDVLEDFAAEGAKVIQFDDCTWGRLVDIHLEDYPEDERQAKADEKAYLAGLYRYVNNLAIDGAPEGLTITSHVCRGNYRSHWFGQGGYDSVADELFAKEHAQAYYLEYDSDRAGGFEPLAKVGDDRLVVLGLITSKTGELEDREAVIKRIHEAAKYIPLDNLCLSPQCGFSSTEEGNSLTEDQQWEKLALVRSIAEEVWG</sequence>
<dbReference type="InterPro" id="IPR038071">
    <property type="entry name" value="UROD/MetE-like_sf"/>
</dbReference>
<dbReference type="RefSeq" id="WP_067975196.1">
    <property type="nucleotide sequence ID" value="NZ_CAJHKM010000002.1"/>
</dbReference>
<dbReference type="GeneID" id="92903763"/>
<evidence type="ECO:0000313" key="4">
    <source>
        <dbReference type="Proteomes" id="UP000069912"/>
    </source>
</evidence>
<accession>A0A0X8FBZ1</accession>
<dbReference type="KEGG" id="asan:AWM72_06755"/>
<dbReference type="Proteomes" id="UP000069912">
    <property type="component" value="Chromosome"/>
</dbReference>
<name>A0A0X8FBZ1_9LACT</name>
<dbReference type="GO" id="GO:0032259">
    <property type="term" value="P:methylation"/>
    <property type="evidence" value="ECO:0007669"/>
    <property type="project" value="UniProtKB-KW"/>
</dbReference>
<reference evidence="2 4" key="1">
    <citation type="journal article" date="2016" name="Genome Announc.">
        <title>Complete Genome Sequences of Aerococcus christensenii CCUG 28831T, Aerococcus sanguinicola CCUG 43001T, Aerococcus urinae CCUG 36881T, Aerococcus urinaeequi CCUG 28094T, Aerococcus urinaehominis CCUG 42038 BT, and Aerococcus viridans CCUG 4311T.</title>
        <authorList>
            <person name="Carkaci D."/>
            <person name="Dargis R."/>
            <person name="Nielsen X.C."/>
            <person name="Skovgaard O."/>
            <person name="Fuursted K."/>
            <person name="Christensen J.J."/>
        </authorList>
    </citation>
    <scope>NUCLEOTIDE SEQUENCE [LARGE SCALE GENOMIC DNA]</scope>
    <source>
        <strain evidence="2 4">CCUG43001</strain>
    </source>
</reference>
<keyword evidence="4" id="KW-1185">Reference proteome</keyword>
<evidence type="ECO:0000313" key="3">
    <source>
        <dbReference type="EMBL" id="PKZ23539.1"/>
    </source>
</evidence>
<organism evidence="2 4">
    <name type="scientific">Aerococcus sanguinicola</name>
    <dbReference type="NCBI Taxonomy" id="119206"/>
    <lineage>
        <taxon>Bacteria</taxon>
        <taxon>Bacillati</taxon>
        <taxon>Bacillota</taxon>
        <taxon>Bacilli</taxon>
        <taxon>Lactobacillales</taxon>
        <taxon>Aerococcaceae</taxon>
        <taxon>Aerococcus</taxon>
    </lineage>
</organism>
<dbReference type="OrthoDB" id="6430685at2"/>
<evidence type="ECO:0000259" key="1">
    <source>
        <dbReference type="Pfam" id="PF01717"/>
    </source>
</evidence>
<dbReference type="AlphaFoldDB" id="A0A0X8FBZ1"/>
<proteinExistence type="predicted"/>
<dbReference type="EMBL" id="CP014160">
    <property type="protein sequence ID" value="AMB94467.1"/>
    <property type="molecule type" value="Genomic_DNA"/>
</dbReference>
<evidence type="ECO:0000313" key="5">
    <source>
        <dbReference type="Proteomes" id="UP000234239"/>
    </source>
</evidence>
<dbReference type="CDD" id="cd03311">
    <property type="entry name" value="CIMS_C_terminal_like"/>
    <property type="match status" value="1"/>
</dbReference>
<dbReference type="SUPFAM" id="SSF51726">
    <property type="entry name" value="UROD/MetE-like"/>
    <property type="match status" value="1"/>
</dbReference>
<dbReference type="NCBIfam" id="NF005085">
    <property type="entry name" value="PRK06520.1"/>
    <property type="match status" value="1"/>
</dbReference>